<dbReference type="InterPro" id="IPR036250">
    <property type="entry name" value="AcylCo_DH-like_C"/>
</dbReference>
<reference evidence="10" key="1">
    <citation type="journal article" date="2019" name="Int. J. Syst. Evol. Microbiol.">
        <title>The Global Catalogue of Microorganisms (GCM) 10K type strain sequencing project: providing services to taxonomists for standard genome sequencing and annotation.</title>
        <authorList>
            <consortium name="The Broad Institute Genomics Platform"/>
            <consortium name="The Broad Institute Genome Sequencing Center for Infectious Disease"/>
            <person name="Wu L."/>
            <person name="Ma J."/>
        </authorList>
    </citation>
    <scope>NUCLEOTIDE SEQUENCE [LARGE SCALE GENOMIC DNA]</scope>
    <source>
        <strain evidence="10">ZS-22-S1</strain>
    </source>
</reference>
<evidence type="ECO:0000259" key="6">
    <source>
        <dbReference type="Pfam" id="PF00441"/>
    </source>
</evidence>
<dbReference type="Gene3D" id="1.10.540.10">
    <property type="entry name" value="Acyl-CoA dehydrogenase/oxidase, N-terminal domain"/>
    <property type="match status" value="1"/>
</dbReference>
<dbReference type="InterPro" id="IPR037069">
    <property type="entry name" value="AcylCoA_DH/ox_N_sf"/>
</dbReference>
<evidence type="ECO:0000256" key="3">
    <source>
        <dbReference type="ARBA" id="ARBA00022630"/>
    </source>
</evidence>
<dbReference type="InterPro" id="IPR009075">
    <property type="entry name" value="AcylCo_DH/oxidase_C"/>
</dbReference>
<evidence type="ECO:0000259" key="8">
    <source>
        <dbReference type="Pfam" id="PF02771"/>
    </source>
</evidence>
<organism evidence="9 10">
    <name type="scientific">Actinophytocola glycyrrhizae</name>
    <dbReference type="NCBI Taxonomy" id="2044873"/>
    <lineage>
        <taxon>Bacteria</taxon>
        <taxon>Bacillati</taxon>
        <taxon>Actinomycetota</taxon>
        <taxon>Actinomycetes</taxon>
        <taxon>Pseudonocardiales</taxon>
        <taxon>Pseudonocardiaceae</taxon>
    </lineage>
</organism>
<evidence type="ECO:0000259" key="7">
    <source>
        <dbReference type="Pfam" id="PF02770"/>
    </source>
</evidence>
<proteinExistence type="inferred from homology"/>
<gene>
    <name evidence="9" type="ORF">ACFPCV_00140</name>
</gene>
<dbReference type="Pfam" id="PF00441">
    <property type="entry name" value="Acyl-CoA_dh_1"/>
    <property type="match status" value="1"/>
</dbReference>
<keyword evidence="3 5" id="KW-0285">Flavoprotein</keyword>
<evidence type="ECO:0000256" key="2">
    <source>
        <dbReference type="ARBA" id="ARBA00009347"/>
    </source>
</evidence>
<dbReference type="Gene3D" id="2.40.110.10">
    <property type="entry name" value="Butyryl-CoA Dehydrogenase, subunit A, domain 2"/>
    <property type="match status" value="1"/>
</dbReference>
<dbReference type="InterPro" id="IPR046373">
    <property type="entry name" value="Acyl-CoA_Oxase/DH_mid-dom_sf"/>
</dbReference>
<dbReference type="InterPro" id="IPR013786">
    <property type="entry name" value="AcylCoA_DH/ox_N"/>
</dbReference>
<evidence type="ECO:0000313" key="9">
    <source>
        <dbReference type="EMBL" id="MFC4851891.1"/>
    </source>
</evidence>
<dbReference type="Proteomes" id="UP001595859">
    <property type="component" value="Unassembled WGS sequence"/>
</dbReference>
<dbReference type="InterPro" id="IPR009100">
    <property type="entry name" value="AcylCoA_DH/oxidase_NM_dom_sf"/>
</dbReference>
<protein>
    <submittedName>
        <fullName evidence="9">Acyl-CoA dehydrogenase family protein</fullName>
        <ecNumber evidence="9">1.-.-.-</ecNumber>
    </submittedName>
</protein>
<keyword evidence="10" id="KW-1185">Reference proteome</keyword>
<dbReference type="RefSeq" id="WP_378053105.1">
    <property type="nucleotide sequence ID" value="NZ_JBHSIS010000002.1"/>
</dbReference>
<keyword evidence="4 5" id="KW-0274">FAD</keyword>
<dbReference type="PANTHER" id="PTHR43884">
    <property type="entry name" value="ACYL-COA DEHYDROGENASE"/>
    <property type="match status" value="1"/>
</dbReference>
<dbReference type="Pfam" id="PF02771">
    <property type="entry name" value="Acyl-CoA_dh_N"/>
    <property type="match status" value="1"/>
</dbReference>
<dbReference type="EC" id="1.-.-.-" evidence="9"/>
<comment type="cofactor">
    <cofactor evidence="1 5">
        <name>FAD</name>
        <dbReference type="ChEBI" id="CHEBI:57692"/>
    </cofactor>
</comment>
<dbReference type="CDD" id="cd00567">
    <property type="entry name" value="ACAD"/>
    <property type="match status" value="1"/>
</dbReference>
<name>A0ABV9RTU4_9PSEU</name>
<evidence type="ECO:0000256" key="5">
    <source>
        <dbReference type="RuleBase" id="RU362125"/>
    </source>
</evidence>
<feature type="domain" description="Acyl-CoA oxidase/dehydrogenase middle" evidence="7">
    <location>
        <begin position="120"/>
        <end position="212"/>
    </location>
</feature>
<feature type="domain" description="Acyl-CoA dehydrogenase/oxidase C-terminal" evidence="6">
    <location>
        <begin position="225"/>
        <end position="374"/>
    </location>
</feature>
<accession>A0ABV9RTU4</accession>
<dbReference type="SUPFAM" id="SSF56645">
    <property type="entry name" value="Acyl-CoA dehydrogenase NM domain-like"/>
    <property type="match status" value="1"/>
</dbReference>
<dbReference type="Gene3D" id="1.20.140.10">
    <property type="entry name" value="Butyryl-CoA Dehydrogenase, subunit A, domain 3"/>
    <property type="match status" value="1"/>
</dbReference>
<evidence type="ECO:0000313" key="10">
    <source>
        <dbReference type="Proteomes" id="UP001595859"/>
    </source>
</evidence>
<dbReference type="EMBL" id="JBHSIS010000002">
    <property type="protein sequence ID" value="MFC4851891.1"/>
    <property type="molecule type" value="Genomic_DNA"/>
</dbReference>
<comment type="caution">
    <text evidence="9">The sequence shown here is derived from an EMBL/GenBank/DDBJ whole genome shotgun (WGS) entry which is preliminary data.</text>
</comment>
<dbReference type="GO" id="GO:0016491">
    <property type="term" value="F:oxidoreductase activity"/>
    <property type="evidence" value="ECO:0007669"/>
    <property type="project" value="UniProtKB-KW"/>
</dbReference>
<evidence type="ECO:0000256" key="1">
    <source>
        <dbReference type="ARBA" id="ARBA00001974"/>
    </source>
</evidence>
<keyword evidence="5 9" id="KW-0560">Oxidoreductase</keyword>
<dbReference type="Pfam" id="PF02770">
    <property type="entry name" value="Acyl-CoA_dh_M"/>
    <property type="match status" value="1"/>
</dbReference>
<evidence type="ECO:0000256" key="4">
    <source>
        <dbReference type="ARBA" id="ARBA00022827"/>
    </source>
</evidence>
<sequence>MHFDLSDEQQELVGTLRDNGTLLSTPDREADGRSVWETAAELGVTGLCLPREHGGGGLGALDTALSFEALGRGGADPGLLFGIAAHLLACGIVLAEHAHGDLRADLVAGMCSGAVIAGNAMTEVQAGSDIGRIATTAEADSGSYLLNGTKSFVSNASLADVYVTYAMTTPGGGHLGMSAFAVPRNLPGIRVAEPLEKLGLAGCPAAGVEFTGCRVPRDHLLGTENEGGRVFAKSMVWERACLPAIFVGVMDRQLQHCVDHARGRRQFGRRLGDFQAVSHRIAVMKQRLESSRLLMYRACWLVDRDDPDAAAAAALAKAAVAEAAVDNGVDAVKIFGARGYLTADGIGQQLLDALPLHIFSGTTDIQRELVVKGLGI</sequence>
<dbReference type="PANTHER" id="PTHR43884:SF12">
    <property type="entry name" value="ISOVALERYL-COA DEHYDROGENASE, MITOCHONDRIAL-RELATED"/>
    <property type="match status" value="1"/>
</dbReference>
<feature type="domain" description="Acyl-CoA dehydrogenase/oxidase N-terminal" evidence="8">
    <location>
        <begin position="32"/>
        <end position="113"/>
    </location>
</feature>
<dbReference type="SUPFAM" id="SSF47203">
    <property type="entry name" value="Acyl-CoA dehydrogenase C-terminal domain-like"/>
    <property type="match status" value="1"/>
</dbReference>
<comment type="similarity">
    <text evidence="2 5">Belongs to the acyl-CoA dehydrogenase family.</text>
</comment>
<dbReference type="InterPro" id="IPR006091">
    <property type="entry name" value="Acyl-CoA_Oxase/DH_mid-dom"/>
</dbReference>